<dbReference type="GeneID" id="16606760"/>
<dbReference type="EMBL" id="KC977571">
    <property type="protein sequence ID" value="AGO84973.2"/>
    <property type="molecule type" value="Genomic_DNA"/>
</dbReference>
<name>S4VX95_9VIRU</name>
<sequence length="552" mass="59346">MGDTQHPRAMDKEGDSATGDSIASRPTVDGEGISLSDLPREILLHIVHFIDHPSDLLAVQRAGRLFGFVDVARGAADWAARPARAAVVIGSRAPLDLVARALPLYADHARKSLLEVAVGRGRLDVVRLAREFIQSSVPGAPCRPRLLDVYRAVSDAALGGHVDTVRYLLSRRIGDVHGRDCGWGAKEAAATGNVSVFVFAHDVYSLPATATHSCRCDAEVGRAAWGAERADVALWMRDFGCAGYRAPDFDHLVEAILQGYDSIEAIARHMGPVTDPDLVQRLNRAVASANAGHHALIMAALDAGLPIDPTAFLISAVSNDDVEALASVTRRFPPTQHMVRAAILAAAFLDDEHRGVRWLAQRWPDAVDATLITACIVEGSWGALATVRCLESVLETPYDWQRAAGAVLASQNVSLIAYAVEQKGVVLDQTIMVTEGFVPRPPAVAYLVQRYGHEHTQALYDIGATFWGRRQSSDVHAIDVYTVNAAARQDGLCVAAYDAMFWARERDHELEGPAVSCACASCGGSDEALPTKRRRVEAPPPPGHADDGAPRT</sequence>
<organism evidence="2 3">
    <name type="scientific">Pandoravirus salinus</name>
    <dbReference type="NCBI Taxonomy" id="1349410"/>
    <lineage>
        <taxon>Viruses</taxon>
        <taxon>Pandoravirus</taxon>
    </lineage>
</organism>
<evidence type="ECO:0000313" key="2">
    <source>
        <dbReference type="EMBL" id="AGO84973.2"/>
    </source>
</evidence>
<feature type="region of interest" description="Disordered" evidence="1">
    <location>
        <begin position="1"/>
        <end position="28"/>
    </location>
</feature>
<gene>
    <name evidence="2" type="ORF">psal_cds_887</name>
</gene>
<protein>
    <submittedName>
        <fullName evidence="2">Uncharacterized protein</fullName>
    </submittedName>
</protein>
<dbReference type="Proteomes" id="UP000204584">
    <property type="component" value="Segment"/>
</dbReference>
<accession>S4VX95</accession>
<feature type="compositionally biased region" description="Basic and acidic residues" evidence="1">
    <location>
        <begin position="1"/>
        <end position="15"/>
    </location>
</feature>
<dbReference type="KEGG" id="vg:16606760"/>
<evidence type="ECO:0000256" key="1">
    <source>
        <dbReference type="SAM" id="MobiDB-lite"/>
    </source>
</evidence>
<evidence type="ECO:0000313" key="3">
    <source>
        <dbReference type="Proteomes" id="UP000204584"/>
    </source>
</evidence>
<feature type="region of interest" description="Disordered" evidence="1">
    <location>
        <begin position="524"/>
        <end position="552"/>
    </location>
</feature>
<proteinExistence type="predicted"/>
<dbReference type="RefSeq" id="YP_008438047.2">
    <property type="nucleotide sequence ID" value="NC_022098.1"/>
</dbReference>
<keyword evidence="3" id="KW-1185">Reference proteome</keyword>
<reference evidence="2 3" key="1">
    <citation type="journal article" date="2013" name="Science">
        <title>Pandoraviruses: amoeba viruses with genomes up to 2.5 Mb reaching that of parasitic eukaryotes.</title>
        <authorList>
            <person name="Philippe N."/>
            <person name="Legendre M."/>
            <person name="Doutre G."/>
            <person name="Coute Y."/>
            <person name="Poirot O."/>
            <person name="Lescot M."/>
            <person name="Arslan D."/>
            <person name="Seltzer V."/>
            <person name="Bertaux L."/>
            <person name="Bruley C."/>
            <person name="Garin J."/>
            <person name="Claverie J.M."/>
            <person name="Abergel C."/>
        </authorList>
    </citation>
    <scope>NUCLEOTIDE SEQUENCE [LARGE SCALE GENOMIC DNA]</scope>
</reference>